<dbReference type="GO" id="GO:0046739">
    <property type="term" value="P:transport of virus in multicellular host"/>
    <property type="evidence" value="ECO:0007669"/>
    <property type="project" value="UniProtKB-ARBA"/>
</dbReference>
<dbReference type="InterPro" id="IPR002902">
    <property type="entry name" value="GNK2"/>
</dbReference>
<dbReference type="InterPro" id="IPR038408">
    <property type="entry name" value="GNK2_sf"/>
</dbReference>
<reference evidence="16 17" key="1">
    <citation type="journal article" date="2019" name="G3 (Bethesda)">
        <title>Sequencing of a Wild Apple (Malus baccata) Genome Unravels the Differences Between Cultivated and Wild Apple Species Regarding Disease Resistance and Cold Tolerance.</title>
        <authorList>
            <person name="Chen X."/>
        </authorList>
    </citation>
    <scope>NUCLEOTIDE SEQUENCE [LARGE SCALE GENOMIC DNA]</scope>
    <source>
        <strain evidence="17">cv. Shandingzi</strain>
        <tissue evidence="16">Leaves</tissue>
    </source>
</reference>
<dbReference type="Gene3D" id="3.30.430.20">
    <property type="entry name" value="Gnk2 domain, C-X8-C-X2-C motif"/>
    <property type="match status" value="2"/>
</dbReference>
<dbReference type="AlphaFoldDB" id="A0A540NFG4"/>
<dbReference type="STRING" id="106549.A0A540NFG4"/>
<keyword evidence="4" id="KW-0945">Host-virus interaction</keyword>
<feature type="domain" description="Gnk2-homologous" evidence="15">
    <location>
        <begin position="144"/>
        <end position="245"/>
    </location>
</feature>
<dbReference type="Proteomes" id="UP000315295">
    <property type="component" value="Unassembled WGS sequence"/>
</dbReference>
<evidence type="ECO:0000256" key="3">
    <source>
        <dbReference type="ARBA" id="ARBA00022475"/>
    </source>
</evidence>
<comment type="caution">
    <text evidence="16">The sequence shown here is derived from an EMBL/GenBank/DDBJ whole genome shotgun (WGS) entry which is preliminary data.</text>
</comment>
<accession>A0A540NFG4</accession>
<dbReference type="PROSITE" id="PS51473">
    <property type="entry name" value="GNK2"/>
    <property type="match status" value="2"/>
</dbReference>
<keyword evidence="6" id="KW-0732">Signal</keyword>
<dbReference type="CDD" id="cd23509">
    <property type="entry name" value="Gnk2-like"/>
    <property type="match status" value="2"/>
</dbReference>
<evidence type="ECO:0000256" key="11">
    <source>
        <dbReference type="ARBA" id="ARBA00023157"/>
    </source>
</evidence>
<evidence type="ECO:0000256" key="6">
    <source>
        <dbReference type="ARBA" id="ARBA00022729"/>
    </source>
</evidence>
<evidence type="ECO:0000256" key="9">
    <source>
        <dbReference type="ARBA" id="ARBA00022989"/>
    </source>
</evidence>
<evidence type="ECO:0000256" key="13">
    <source>
        <dbReference type="ARBA" id="ARBA00038393"/>
    </source>
</evidence>
<name>A0A540NFG4_MALBA</name>
<keyword evidence="3" id="KW-1003">Cell membrane</keyword>
<evidence type="ECO:0000256" key="8">
    <source>
        <dbReference type="ARBA" id="ARBA00022949"/>
    </source>
</evidence>
<comment type="similarity">
    <text evidence="13">Belongs to the cysteine-rich repeat secretory protein family. Plasmodesmata-located proteins (PDLD) subfamily.</text>
</comment>
<evidence type="ECO:0000256" key="14">
    <source>
        <dbReference type="SAM" id="Phobius"/>
    </source>
</evidence>
<evidence type="ECO:0000256" key="4">
    <source>
        <dbReference type="ARBA" id="ARBA00022581"/>
    </source>
</evidence>
<evidence type="ECO:0000256" key="2">
    <source>
        <dbReference type="ARBA" id="ARBA00022448"/>
    </source>
</evidence>
<keyword evidence="17" id="KW-1185">Reference proteome</keyword>
<keyword evidence="5 14" id="KW-0812">Transmembrane</keyword>
<protein>
    <recommendedName>
        <fullName evidence="15">Gnk2-homologous domain-containing protein</fullName>
    </recommendedName>
</protein>
<evidence type="ECO:0000256" key="5">
    <source>
        <dbReference type="ARBA" id="ARBA00022692"/>
    </source>
</evidence>
<dbReference type="PANTHER" id="PTHR32080:SF36">
    <property type="entry name" value="PLASMODESMATA-LOCATED PROTEIN 1"/>
    <property type="match status" value="1"/>
</dbReference>
<feature type="domain" description="Gnk2-homologous" evidence="15">
    <location>
        <begin position="35"/>
        <end position="138"/>
    </location>
</feature>
<dbReference type="Pfam" id="PF01657">
    <property type="entry name" value="Stress-antifung"/>
    <property type="match status" value="2"/>
</dbReference>
<evidence type="ECO:0000256" key="1">
    <source>
        <dbReference type="ARBA" id="ARBA00004251"/>
    </source>
</evidence>
<gene>
    <name evidence="16" type="ORF">C1H46_004571</name>
</gene>
<evidence type="ECO:0000256" key="7">
    <source>
        <dbReference type="ARBA" id="ARBA00022737"/>
    </source>
</evidence>
<dbReference type="EMBL" id="VIEB01000052">
    <property type="protein sequence ID" value="TQE09797.1"/>
    <property type="molecule type" value="Genomic_DNA"/>
</dbReference>
<keyword evidence="2" id="KW-0813">Transport</keyword>
<sequence length="306" mass="32924">MVFHTSKPSPSILSALFFVTLFASFPFFTISADLTNLIYKGCANQNFQDPNGVYKQNLKSLFDSLVSQSSQKTYFSTTFGDGQNAILGVYQCRGDLSTSDCSLCVKKIPALAKKLCGEVVAARVQLGGCYLRYEVAGYKQVPGTEFLFKICGKDQASGVSAGFADKRDTAFGMVENGVKNGSGGFYIGTYQSLYILGQCEGDLGSEDCGDCVKSADQKAKSDCNGAISAQIYLQKCYISYKFYPNGVTGITSSSSSSSGSRHHTQRTVAIAVGGIAAFGFLVVCLMFVKQLMKSMKKHGGKHGDYR</sequence>
<feature type="transmembrane region" description="Helical" evidence="14">
    <location>
        <begin position="268"/>
        <end position="288"/>
    </location>
</feature>
<evidence type="ECO:0000256" key="12">
    <source>
        <dbReference type="ARBA" id="ARBA00024184"/>
    </source>
</evidence>
<keyword evidence="9 14" id="KW-1133">Transmembrane helix</keyword>
<dbReference type="FunFam" id="3.30.430.20:FF:000008">
    <property type="entry name" value="cysteine-rich repeat secretory protein 3"/>
    <property type="match status" value="1"/>
</dbReference>
<dbReference type="FunFam" id="3.30.430.20:FF:000001">
    <property type="entry name" value="cysteine-rich repeat secretory protein 3"/>
    <property type="match status" value="1"/>
</dbReference>
<keyword evidence="11" id="KW-1015">Disulfide bond</keyword>
<proteinExistence type="inferred from homology"/>
<dbReference type="GO" id="GO:0009506">
    <property type="term" value="C:plasmodesma"/>
    <property type="evidence" value="ECO:0007669"/>
    <property type="project" value="UniProtKB-SubCell"/>
</dbReference>
<keyword evidence="7" id="KW-0677">Repeat</keyword>
<dbReference type="InterPro" id="IPR051378">
    <property type="entry name" value="Cell2Cell_Antifungal"/>
</dbReference>
<dbReference type="GO" id="GO:0010497">
    <property type="term" value="P:plasmodesmata-mediated intercellular transport"/>
    <property type="evidence" value="ECO:0007669"/>
    <property type="project" value="TreeGrafter"/>
</dbReference>
<keyword evidence="8" id="KW-0965">Cell junction</keyword>
<comment type="subcellular location">
    <subcellularLocation>
        <location evidence="12">Cell junction</location>
        <location evidence="12">Plasmodesma</location>
    </subcellularLocation>
    <subcellularLocation>
        <location evidence="1">Cell membrane</location>
        <topology evidence="1">Single-pass type I membrane protein</topology>
    </subcellularLocation>
</comment>
<organism evidence="16 17">
    <name type="scientific">Malus baccata</name>
    <name type="common">Siberian crab apple</name>
    <name type="synonym">Pyrus baccata</name>
    <dbReference type="NCBI Taxonomy" id="106549"/>
    <lineage>
        <taxon>Eukaryota</taxon>
        <taxon>Viridiplantae</taxon>
        <taxon>Streptophyta</taxon>
        <taxon>Embryophyta</taxon>
        <taxon>Tracheophyta</taxon>
        <taxon>Spermatophyta</taxon>
        <taxon>Magnoliopsida</taxon>
        <taxon>eudicotyledons</taxon>
        <taxon>Gunneridae</taxon>
        <taxon>Pentapetalae</taxon>
        <taxon>rosids</taxon>
        <taxon>fabids</taxon>
        <taxon>Rosales</taxon>
        <taxon>Rosaceae</taxon>
        <taxon>Amygdaloideae</taxon>
        <taxon>Maleae</taxon>
        <taxon>Malus</taxon>
    </lineage>
</organism>
<evidence type="ECO:0000313" key="16">
    <source>
        <dbReference type="EMBL" id="TQE09797.1"/>
    </source>
</evidence>
<dbReference type="PANTHER" id="PTHR32080">
    <property type="entry name" value="ANTIFUNGAL PROTEIN GINKBILOBIN-2-LIKE"/>
    <property type="match status" value="1"/>
</dbReference>
<dbReference type="GO" id="GO:0005886">
    <property type="term" value="C:plasma membrane"/>
    <property type="evidence" value="ECO:0007669"/>
    <property type="project" value="UniProtKB-SubCell"/>
</dbReference>
<keyword evidence="10 14" id="KW-0472">Membrane</keyword>
<evidence type="ECO:0000259" key="15">
    <source>
        <dbReference type="PROSITE" id="PS51473"/>
    </source>
</evidence>
<evidence type="ECO:0000256" key="10">
    <source>
        <dbReference type="ARBA" id="ARBA00023136"/>
    </source>
</evidence>
<evidence type="ECO:0000313" key="17">
    <source>
        <dbReference type="Proteomes" id="UP000315295"/>
    </source>
</evidence>